<accession>A0A9W8PII0</accession>
<dbReference type="AlphaFoldDB" id="A0A9W8PII0"/>
<sequence>MQASLYKIFATTAAFSTVLSAPEDPADGQLNATETIDLHVEATPVKVAEVKETDDGDVQKCPRDTAPDISTREKHGQIFERS</sequence>
<proteinExistence type="predicted"/>
<name>A0A9W8PII0_9HYPO</name>
<feature type="region of interest" description="Disordered" evidence="1">
    <location>
        <begin position="53"/>
        <end position="82"/>
    </location>
</feature>
<keyword evidence="3" id="KW-1185">Reference proteome</keyword>
<evidence type="ECO:0000313" key="3">
    <source>
        <dbReference type="Proteomes" id="UP001152130"/>
    </source>
</evidence>
<organism evidence="2 3">
    <name type="scientific">Fusarium irregulare</name>
    <dbReference type="NCBI Taxonomy" id="2494466"/>
    <lineage>
        <taxon>Eukaryota</taxon>
        <taxon>Fungi</taxon>
        <taxon>Dikarya</taxon>
        <taxon>Ascomycota</taxon>
        <taxon>Pezizomycotina</taxon>
        <taxon>Sordariomycetes</taxon>
        <taxon>Hypocreomycetidae</taxon>
        <taxon>Hypocreales</taxon>
        <taxon>Nectriaceae</taxon>
        <taxon>Fusarium</taxon>
        <taxon>Fusarium incarnatum-equiseti species complex</taxon>
    </lineage>
</organism>
<reference evidence="2" key="1">
    <citation type="submission" date="2022-10" db="EMBL/GenBank/DDBJ databases">
        <title>Fusarium specimens isolated from Avocado Roots.</title>
        <authorList>
            <person name="Stajich J."/>
            <person name="Roper C."/>
            <person name="Heimlech-Rivalta G."/>
        </authorList>
    </citation>
    <scope>NUCLEOTIDE SEQUENCE</scope>
    <source>
        <strain evidence="2">CF00143</strain>
    </source>
</reference>
<comment type="caution">
    <text evidence="2">The sequence shown here is derived from an EMBL/GenBank/DDBJ whole genome shotgun (WGS) entry which is preliminary data.</text>
</comment>
<dbReference type="Proteomes" id="UP001152130">
    <property type="component" value="Unassembled WGS sequence"/>
</dbReference>
<protein>
    <submittedName>
        <fullName evidence="2">Uncharacterized protein</fullName>
    </submittedName>
</protein>
<dbReference type="EMBL" id="JAPDHF010000016">
    <property type="protein sequence ID" value="KAJ4007781.1"/>
    <property type="molecule type" value="Genomic_DNA"/>
</dbReference>
<gene>
    <name evidence="2" type="ORF">NW766_009584</name>
</gene>
<evidence type="ECO:0000256" key="1">
    <source>
        <dbReference type="SAM" id="MobiDB-lite"/>
    </source>
</evidence>
<evidence type="ECO:0000313" key="2">
    <source>
        <dbReference type="EMBL" id="KAJ4007781.1"/>
    </source>
</evidence>